<comment type="catalytic activity">
    <reaction evidence="14">
        <text>N(4)-(alpha-D-Man-(1-&gt;2)-alpha-D-Man-(1-&gt;2)-alpha-D-Man-(1-&gt;3)-[alpha-D-Man-(1-&gt;2)-alpha-D-Man-(1-&gt;3)-[alpha-D-Man-(1-&gt;2)-alpha-D-Man-(1-&gt;6)]-alpha-D-Man-(1-&gt;6)]-beta-D-Man-(1-&gt;4)-beta-D-GlcNAc-(1-&gt;4)-beta-D-GlcNAc)-L-asparaginyl-[protein] (N-glucan mannose isomer 9A1,2,3B1,2,3) + 4 H2O = N(4)-(alpha-D-Man-(1-&gt;3)-[alpha-D-Man-(1-&gt;3)-[alpha-D-Man-(1-&gt;6)]-alpha-D-Man-(1-&gt;6)]-beta-D-Man-(1-&gt;4)-beta-D-GlcNAc-(1-&gt;4)-beta-D-GlcNAc)-L-asparaginyl-[protein] (N-glucan mannose isomer 5A1,2) + 4 beta-D-mannose</text>
        <dbReference type="Rhea" id="RHEA:56008"/>
        <dbReference type="Rhea" id="RHEA-COMP:14356"/>
        <dbReference type="Rhea" id="RHEA-COMP:14367"/>
        <dbReference type="ChEBI" id="CHEBI:15377"/>
        <dbReference type="ChEBI" id="CHEBI:28563"/>
        <dbReference type="ChEBI" id="CHEBI:59087"/>
        <dbReference type="ChEBI" id="CHEBI:139493"/>
        <dbReference type="EC" id="3.2.1.113"/>
    </reaction>
</comment>
<feature type="binding site" evidence="16">
    <location>
        <position position="485"/>
    </location>
    <ligand>
        <name>Ca(2+)</name>
        <dbReference type="ChEBI" id="CHEBI:29108"/>
    </ligand>
</feature>
<evidence type="ECO:0000256" key="12">
    <source>
        <dbReference type="ARBA" id="ARBA00023295"/>
    </source>
</evidence>
<evidence type="ECO:0000256" key="4">
    <source>
        <dbReference type="ARBA" id="ARBA00007658"/>
    </source>
</evidence>
<dbReference type="GO" id="GO:0042254">
    <property type="term" value="P:ribosome biogenesis"/>
    <property type="evidence" value="ECO:0007669"/>
    <property type="project" value="InterPro"/>
</dbReference>
<dbReference type="InterPro" id="IPR001921">
    <property type="entry name" value="Ribosomal_eL8_euk"/>
</dbReference>
<gene>
    <name evidence="20" type="ORF">INT48_009871</name>
</gene>
<dbReference type="SUPFAM" id="SSF55315">
    <property type="entry name" value="L30e-like"/>
    <property type="match status" value="1"/>
</dbReference>
<evidence type="ECO:0000256" key="18">
    <source>
        <dbReference type="SAM" id="SignalP"/>
    </source>
</evidence>
<dbReference type="FunFam" id="3.30.1330.30:FF:000003">
    <property type="entry name" value="60S ribosomal protein L7a"/>
    <property type="match status" value="1"/>
</dbReference>
<evidence type="ECO:0000259" key="19">
    <source>
        <dbReference type="Pfam" id="PF01248"/>
    </source>
</evidence>
<dbReference type="GO" id="GO:0005509">
    <property type="term" value="F:calcium ion binding"/>
    <property type="evidence" value="ECO:0007669"/>
    <property type="project" value="InterPro"/>
</dbReference>
<evidence type="ECO:0000313" key="20">
    <source>
        <dbReference type="EMBL" id="KAG2230496.1"/>
    </source>
</evidence>
<keyword evidence="16" id="KW-0479">Metal-binding</keyword>
<evidence type="ECO:0000256" key="17">
    <source>
        <dbReference type="PIRSR" id="PIRSR601382-3"/>
    </source>
</evidence>
<comment type="catalytic activity">
    <reaction evidence="13">
        <text>N(4)-(alpha-D-Man-(1-&gt;2)-alpha-D-Man-(1-&gt;2)-alpha-D-Man-(1-&gt;3)-[alpha-D-Man-(1-&gt;3)-[alpha-D-Man-(1-&gt;2)-alpha-D-Man-(1-&gt;6)]-alpha-D-Man-(1-&gt;6)]-beta-D-Man-(1-&gt;4)-beta-D-GlcNAc-(1-&gt;4)-beta-D-GlcNAc)-L-asparaginyl-[protein] (N-glucan mannose isomer 8A1,2,3B1,3) + 3 H2O = N(4)-(alpha-D-Man-(1-&gt;3)-[alpha-D-Man-(1-&gt;3)-[alpha-D-Man-(1-&gt;6)]-alpha-D-Man-(1-&gt;6)]-beta-D-Man-(1-&gt;4)-beta-D-GlcNAc-(1-&gt;4)-beta-D-GlcNAc)-L-asparaginyl-[protein] (N-glucan mannose isomer 5A1,2) + 3 beta-D-mannose</text>
        <dbReference type="Rhea" id="RHEA:56028"/>
        <dbReference type="Rhea" id="RHEA-COMP:14358"/>
        <dbReference type="Rhea" id="RHEA-COMP:14367"/>
        <dbReference type="ChEBI" id="CHEBI:15377"/>
        <dbReference type="ChEBI" id="CHEBI:28563"/>
        <dbReference type="ChEBI" id="CHEBI:59087"/>
        <dbReference type="ChEBI" id="CHEBI:60628"/>
        <dbReference type="EC" id="3.2.1.113"/>
    </reaction>
</comment>
<dbReference type="InterPro" id="IPR029064">
    <property type="entry name" value="Ribosomal_eL30-like_sf"/>
</dbReference>
<evidence type="ECO:0000256" key="16">
    <source>
        <dbReference type="PIRSR" id="PIRSR601382-2"/>
    </source>
</evidence>
<dbReference type="GO" id="GO:0004571">
    <property type="term" value="F:mannosyl-oligosaccharide 1,2-alpha-mannosidase activity"/>
    <property type="evidence" value="ECO:0007669"/>
    <property type="project" value="UniProtKB-EC"/>
</dbReference>
<keyword evidence="12" id="KW-0326">Glycosidase</keyword>
<evidence type="ECO:0000256" key="1">
    <source>
        <dbReference type="ARBA" id="ARBA00001913"/>
    </source>
</evidence>
<organism evidence="20 21">
    <name type="scientific">Thamnidium elegans</name>
    <dbReference type="NCBI Taxonomy" id="101142"/>
    <lineage>
        <taxon>Eukaryota</taxon>
        <taxon>Fungi</taxon>
        <taxon>Fungi incertae sedis</taxon>
        <taxon>Mucoromycota</taxon>
        <taxon>Mucoromycotina</taxon>
        <taxon>Mucoromycetes</taxon>
        <taxon>Mucorales</taxon>
        <taxon>Mucorineae</taxon>
        <taxon>Mucoraceae</taxon>
        <taxon>Thamnidium</taxon>
    </lineage>
</organism>
<comment type="caution">
    <text evidence="20">The sequence shown here is derived from an EMBL/GenBank/DDBJ whole genome shotgun (WGS) entry which is preliminary data.</text>
</comment>
<evidence type="ECO:0000256" key="2">
    <source>
        <dbReference type="ARBA" id="ARBA00004922"/>
    </source>
</evidence>
<dbReference type="AlphaFoldDB" id="A0A8H7VQ03"/>
<dbReference type="GO" id="GO:0005783">
    <property type="term" value="C:endoplasmic reticulum"/>
    <property type="evidence" value="ECO:0007669"/>
    <property type="project" value="TreeGrafter"/>
</dbReference>
<dbReference type="Pfam" id="PF01248">
    <property type="entry name" value="Ribosomal_L7Ae"/>
    <property type="match status" value="1"/>
</dbReference>
<evidence type="ECO:0000256" key="3">
    <source>
        <dbReference type="ARBA" id="ARBA00007337"/>
    </source>
</evidence>
<keyword evidence="8" id="KW-0689">Ribosomal protein</keyword>
<keyword evidence="10" id="KW-0325">Glycoprotein</keyword>
<dbReference type="InterPro" id="IPR004038">
    <property type="entry name" value="Ribosomal_eL8/eL30/eS12/Gad45"/>
</dbReference>
<comment type="cofactor">
    <cofactor evidence="1 16">
        <name>Ca(2+)</name>
        <dbReference type="ChEBI" id="CHEBI:29108"/>
    </cofactor>
</comment>
<feature type="active site" description="Proton donor" evidence="15">
    <location>
        <position position="120"/>
    </location>
</feature>
<dbReference type="PANTHER" id="PTHR11742">
    <property type="entry name" value="MANNOSYL-OLIGOSACCHARIDE ALPHA-1,2-MANNOSIDASE-RELATED"/>
    <property type="match status" value="1"/>
</dbReference>
<keyword evidence="21" id="KW-1185">Reference proteome</keyword>
<dbReference type="EC" id="3.2.1.113" evidence="5"/>
<dbReference type="GO" id="GO:0016020">
    <property type="term" value="C:membrane"/>
    <property type="evidence" value="ECO:0007669"/>
    <property type="project" value="InterPro"/>
</dbReference>
<dbReference type="GO" id="GO:0005975">
    <property type="term" value="P:carbohydrate metabolic process"/>
    <property type="evidence" value="ECO:0007669"/>
    <property type="project" value="InterPro"/>
</dbReference>
<dbReference type="InterPro" id="IPR036026">
    <property type="entry name" value="Seven-hairpin_glycosidases"/>
</dbReference>
<dbReference type="InterPro" id="IPR050749">
    <property type="entry name" value="Glycosyl_Hydrolase_47"/>
</dbReference>
<evidence type="ECO:0000256" key="9">
    <source>
        <dbReference type="ARBA" id="ARBA00023157"/>
    </source>
</evidence>
<evidence type="ECO:0000256" key="6">
    <source>
        <dbReference type="ARBA" id="ARBA00022729"/>
    </source>
</evidence>
<keyword evidence="11" id="KW-0687">Ribonucleoprotein</keyword>
<evidence type="ECO:0000256" key="8">
    <source>
        <dbReference type="ARBA" id="ARBA00022980"/>
    </source>
</evidence>
<feature type="domain" description="Ribosomal protein eL8/eL30/eS12/Gadd45" evidence="19">
    <location>
        <begin position="627"/>
        <end position="715"/>
    </location>
</feature>
<protein>
    <recommendedName>
        <fullName evidence="5">mannosyl-oligosaccharide 1,2-alpha-mannosidase</fullName>
        <ecNumber evidence="5">3.2.1.113</ecNumber>
    </recommendedName>
</protein>
<feature type="disulfide bond" evidence="17">
    <location>
        <begin position="312"/>
        <end position="341"/>
    </location>
</feature>
<evidence type="ECO:0000256" key="10">
    <source>
        <dbReference type="ARBA" id="ARBA00023180"/>
    </source>
</evidence>
<evidence type="ECO:0000256" key="7">
    <source>
        <dbReference type="ARBA" id="ARBA00022801"/>
    </source>
</evidence>
<keyword evidence="9 17" id="KW-1015">Disulfide bond</keyword>
<keyword evidence="7" id="KW-0378">Hydrolase</keyword>
<dbReference type="GO" id="GO:0036503">
    <property type="term" value="P:ERAD pathway"/>
    <property type="evidence" value="ECO:0007669"/>
    <property type="project" value="UniProtKB-ARBA"/>
</dbReference>
<dbReference type="EMBL" id="JAEPRE010000198">
    <property type="protein sequence ID" value="KAG2230496.1"/>
    <property type="molecule type" value="Genomic_DNA"/>
</dbReference>
<evidence type="ECO:0000256" key="15">
    <source>
        <dbReference type="PIRSR" id="PIRSR601382-1"/>
    </source>
</evidence>
<accession>A0A8H7VQ03</accession>
<dbReference type="Gene3D" id="3.30.1330.30">
    <property type="match status" value="1"/>
</dbReference>
<evidence type="ECO:0000256" key="13">
    <source>
        <dbReference type="ARBA" id="ARBA00047669"/>
    </source>
</evidence>
<evidence type="ECO:0000256" key="14">
    <source>
        <dbReference type="ARBA" id="ARBA00048605"/>
    </source>
</evidence>
<keyword evidence="16" id="KW-0106">Calcium</keyword>
<feature type="chain" id="PRO_5034707866" description="mannosyl-oligosaccharide 1,2-alpha-mannosidase" evidence="18">
    <location>
        <begin position="25"/>
        <end position="767"/>
    </location>
</feature>
<sequence>MPYLSKAYLIALLSLNSANLIAFALPHITTRQLTSDYRADEVKAAFKHAWAGYSKYAYGHDELLPVTNSFSDSRNGWGASLFDALDTMIIMGLEEEYETSLKFVEKVDWSVSSTASKTFETCIRYLGGLMSAYDLRPNQMLLDKAIELVDFVLLPAFNTTHGVPTSFVDVTTKTAIPHTDIILSEFALQLELVRFAQLTGDASFERLGNSIIEKISKTDTPIPGLYSIFWDSETFKPKNTYITISGGGDSFYEYLLKTHILMDGNEELQLDMWETAVESMYNYLRSVANDGSVYLSQDVYGYRILKTGELICFMPGNLLLGAKYLQNDDMTKFAQELLDSCYKTWKNSPTGLSPEGWGWIDDSPAGNLSSNRYTQIQRDVFNQLGFIPTSYRYLLRPETIESLFYFYRITGETKYQDMAWEIFQSIEKHCKTSSGYASINNILRTAGPNTDDFQESFFFAETLKYLYLIFSDTSLISLDEYVFNTEAHPFKLNKPIKIQKPPTTKKSAGKKVAPAPYPVKGKQASKAAAVNPLIEKSPKNFGVGQDVQPKRDVSRFVKWPQYVKLQRQKKIIYQRLKVPPALNQFTHVLDKNTATQVFKLMHKYRPESKAEKRDRLRAAAIAKTEKKEVTKTDKPVVIKYGINHITALIEAKKAKLVVIADDVDPIELVLWLPALCRKMGIPYCIVKGKARLGTLVHKKTATALVLTEVAEADKSELATIVSAVNTNFTEKWEDVRRHWGGGIMGPKSNAKMAKRAAIEAKEIAARQ</sequence>
<dbReference type="InterPro" id="IPR018492">
    <property type="entry name" value="Ribosomal_eL8/Nhp2"/>
</dbReference>
<dbReference type="InterPro" id="IPR012341">
    <property type="entry name" value="6hp_glycosidase-like_sf"/>
</dbReference>
<dbReference type="Pfam" id="PF01532">
    <property type="entry name" value="Glyco_hydro_47"/>
    <property type="match status" value="1"/>
</dbReference>
<dbReference type="InterPro" id="IPR001382">
    <property type="entry name" value="Glyco_hydro_47"/>
</dbReference>
<dbReference type="Proteomes" id="UP000613177">
    <property type="component" value="Unassembled WGS sequence"/>
</dbReference>
<evidence type="ECO:0000256" key="11">
    <source>
        <dbReference type="ARBA" id="ARBA00023274"/>
    </source>
</evidence>
<name>A0A8H7VQ03_9FUNG</name>
<keyword evidence="6 18" id="KW-0732">Signal</keyword>
<dbReference type="InterPro" id="IPR004037">
    <property type="entry name" value="Ribosomal_eL8-like_CS"/>
</dbReference>
<dbReference type="PANTHER" id="PTHR11742:SF101">
    <property type="entry name" value="MANNOSYL-OLIGOSACCHARIDE ALPHA-1,2-MANNOSIDASE 1B"/>
    <property type="match status" value="1"/>
</dbReference>
<comment type="similarity">
    <text evidence="3">Belongs to the eukaryotic ribosomal protein eL8 family.</text>
</comment>
<comment type="similarity">
    <text evidence="4">Belongs to the glycosyl hydrolase 47 family.</text>
</comment>
<dbReference type="Gene3D" id="1.50.10.10">
    <property type="match status" value="1"/>
</dbReference>
<dbReference type="GO" id="GO:1990904">
    <property type="term" value="C:ribonucleoprotein complex"/>
    <property type="evidence" value="ECO:0007669"/>
    <property type="project" value="UniProtKB-KW"/>
</dbReference>
<dbReference type="GO" id="GO:0005840">
    <property type="term" value="C:ribosome"/>
    <property type="evidence" value="ECO:0007669"/>
    <property type="project" value="UniProtKB-KW"/>
</dbReference>
<feature type="signal peptide" evidence="18">
    <location>
        <begin position="1"/>
        <end position="24"/>
    </location>
</feature>
<feature type="active site" evidence="15">
    <location>
        <position position="398"/>
    </location>
</feature>
<dbReference type="PRINTS" id="PR00882">
    <property type="entry name" value="RIBOSOMALL7A"/>
</dbReference>
<reference evidence="20" key="1">
    <citation type="submission" date="2021-01" db="EMBL/GenBank/DDBJ databases">
        <title>Metabolic potential, ecology and presence of endohyphal bacteria is reflected in genomic diversity of Mucoromycotina.</title>
        <authorList>
            <person name="Muszewska A."/>
            <person name="Okrasinska A."/>
            <person name="Steczkiewicz K."/>
            <person name="Drgas O."/>
            <person name="Orlowska M."/>
            <person name="Perlinska-Lenart U."/>
            <person name="Aleksandrzak-Piekarczyk T."/>
            <person name="Szatraj K."/>
            <person name="Zielenkiewicz U."/>
            <person name="Pilsyk S."/>
            <person name="Malc E."/>
            <person name="Mieczkowski P."/>
            <person name="Kruszewska J.S."/>
            <person name="Biernat P."/>
            <person name="Pawlowska J."/>
        </authorList>
    </citation>
    <scope>NUCLEOTIDE SEQUENCE</scope>
    <source>
        <strain evidence="20">WA0000018081</strain>
    </source>
</reference>
<feature type="active site" evidence="15">
    <location>
        <position position="249"/>
    </location>
</feature>
<evidence type="ECO:0000313" key="21">
    <source>
        <dbReference type="Proteomes" id="UP000613177"/>
    </source>
</evidence>
<dbReference type="SUPFAM" id="SSF48225">
    <property type="entry name" value="Seven-hairpin glycosidases"/>
    <property type="match status" value="1"/>
</dbReference>
<comment type="pathway">
    <text evidence="2">Protein modification; protein glycosylation.</text>
</comment>
<feature type="active site" description="Proton donor" evidence="15">
    <location>
        <position position="355"/>
    </location>
</feature>
<evidence type="ECO:0000256" key="5">
    <source>
        <dbReference type="ARBA" id="ARBA00012238"/>
    </source>
</evidence>
<proteinExistence type="inferred from homology"/>
<dbReference type="PRINTS" id="PR00881">
    <property type="entry name" value="L7ARS6FAMILY"/>
</dbReference>
<dbReference type="PROSITE" id="PS01082">
    <property type="entry name" value="RIBOSOMAL_L7AE"/>
    <property type="match status" value="1"/>
</dbReference>